<evidence type="ECO:0000256" key="1">
    <source>
        <dbReference type="SAM" id="Phobius"/>
    </source>
</evidence>
<evidence type="ECO:0000313" key="3">
    <source>
        <dbReference type="Proteomes" id="UP000322079"/>
    </source>
</evidence>
<keyword evidence="1" id="KW-1133">Transmembrane helix</keyword>
<feature type="transmembrane region" description="Helical" evidence="1">
    <location>
        <begin position="59"/>
        <end position="79"/>
    </location>
</feature>
<dbReference type="AlphaFoldDB" id="A0A5C1DKF6"/>
<protein>
    <submittedName>
        <fullName evidence="2">Uncharacterized protein</fullName>
    </submittedName>
</protein>
<sequence length="108" mass="12302">MTLYLLGLVFCLTDIGTRLALRTRSWRAVELTLVAGLALAWLLYPRLSDWAVPLMPSEQGMWLYATLVGLQLGLMDAVLRTSLGRWRLAYLRAHAIKGVRKHEDMFVE</sequence>
<evidence type="ECO:0000313" key="2">
    <source>
        <dbReference type="EMBL" id="QEL57132.1"/>
    </source>
</evidence>
<proteinExistence type="predicted"/>
<keyword evidence="3" id="KW-1185">Reference proteome</keyword>
<name>A0A5C1DKF6_9NEIS</name>
<accession>A0A5C1DKF6</accession>
<keyword evidence="1" id="KW-0812">Transmembrane</keyword>
<feature type="transmembrane region" description="Helical" evidence="1">
    <location>
        <begin position="28"/>
        <end position="47"/>
    </location>
</feature>
<dbReference type="EMBL" id="CP043473">
    <property type="protein sequence ID" value="QEL57132.1"/>
    <property type="molecule type" value="Genomic_DNA"/>
</dbReference>
<dbReference type="KEGG" id="chrm:FYK34_17000"/>
<gene>
    <name evidence="2" type="ORF">FYK34_17000</name>
</gene>
<dbReference type="Proteomes" id="UP000322079">
    <property type="component" value="Chromosome"/>
</dbReference>
<organism evidence="2 3">
    <name type="scientific">Chromobacterium paludis</name>
    <dbReference type="NCBI Taxonomy" id="2605945"/>
    <lineage>
        <taxon>Bacteria</taxon>
        <taxon>Pseudomonadati</taxon>
        <taxon>Pseudomonadota</taxon>
        <taxon>Betaproteobacteria</taxon>
        <taxon>Neisseriales</taxon>
        <taxon>Chromobacteriaceae</taxon>
        <taxon>Chromobacterium</taxon>
    </lineage>
</organism>
<dbReference type="RefSeq" id="WP_149298471.1">
    <property type="nucleotide sequence ID" value="NZ_CP043473.1"/>
</dbReference>
<keyword evidence="1" id="KW-0472">Membrane</keyword>
<reference evidence="2 3" key="1">
    <citation type="submission" date="2019-08" db="EMBL/GenBank/DDBJ databases">
        <title>Chromobacterium paludis, a novel bacterium isolated from a Maryland marsh pond.</title>
        <authorList>
            <person name="Blackburn M.B."/>
            <person name="Gundersen-Rindal D.E."/>
        </authorList>
    </citation>
    <scope>NUCLEOTIDE SEQUENCE [LARGE SCALE GENOMIC DNA]</scope>
    <source>
        <strain evidence="3">IIBBL 257-1</strain>
    </source>
</reference>